<dbReference type="InterPro" id="IPR004813">
    <property type="entry name" value="OPT"/>
</dbReference>
<evidence type="ECO:0000256" key="2">
    <source>
        <dbReference type="ARBA" id="ARBA00022448"/>
    </source>
</evidence>
<name>A0A1G6HI08_9GAMM</name>
<keyword evidence="8" id="KW-1185">Reference proteome</keyword>
<feature type="transmembrane region" description="Helical" evidence="6">
    <location>
        <begin position="45"/>
        <end position="61"/>
    </location>
</feature>
<dbReference type="Pfam" id="PF03169">
    <property type="entry name" value="OPT"/>
    <property type="match status" value="1"/>
</dbReference>
<evidence type="ECO:0000313" key="7">
    <source>
        <dbReference type="EMBL" id="SDB93957.1"/>
    </source>
</evidence>
<dbReference type="Proteomes" id="UP000242501">
    <property type="component" value="Unassembled WGS sequence"/>
</dbReference>
<gene>
    <name evidence="7" type="ORF">SAMN05421733_10624</name>
</gene>
<protein>
    <submittedName>
        <fullName evidence="7">Putative oligopeptide transporter, OPT family</fullName>
    </submittedName>
</protein>
<dbReference type="EMBL" id="FMYL01000006">
    <property type="protein sequence ID" value="SDB93957.1"/>
    <property type="molecule type" value="Genomic_DNA"/>
</dbReference>
<feature type="transmembrane region" description="Helical" evidence="6">
    <location>
        <begin position="366"/>
        <end position="389"/>
    </location>
</feature>
<feature type="transmembrane region" description="Helical" evidence="6">
    <location>
        <begin position="475"/>
        <end position="496"/>
    </location>
</feature>
<dbReference type="GO" id="GO:0016020">
    <property type="term" value="C:membrane"/>
    <property type="evidence" value="ECO:0007669"/>
    <property type="project" value="UniProtKB-SubCell"/>
</dbReference>
<sequence>MQHPSKYTDPYLGYKESTVRGVILGILMTIIFMASNIYLGLKVGLTFASSIPAAVISMAVLRYAKNSNILENNFVQTQASAAGTLSSVVFVIPGLLMMGYWQSFPFWQTTLLCLSGGILGVIFTVPLRQVMVVKSSLPYPEGVAAAEILKAGAVGRVANEHGELLQDQQHAESKTNHAKEIVFGGVLAAITTFLNSGVRVISDSTSFWFKSGTAIFQLPMGFSLALLGAGSLMGLAAGCAIFLGIFIAWGVAVPVLSSIVPQPEHMQMTAFAQQLWVSKVRFIGVGTIGIAAIWTLLILFKPMIEGVRLSISAYTSVKNSNVAVERAARDLSPKYMLGITLFMVVILFVTFYSFVETSGLDIKMAWALVLLMTIITFVIGFLIAAACGYMAGLVGSSSSPISGIGILSVLVFAVILLVVGNAEHLTTSSHGVKFLTALTLFGTSAVLAVATISNDNLQDLKTGHLIHATPESQQIALIIGSIVGALMISPLLELLYHAYGFAGAMPRANMDPAQALAAPQALLMTTIAQGIFSHQLQWNYIFIGVLIGVVCIVLDFILKKISHNKMGLPVLAIGMGIYLPPSVNMPLFIGAVMFWLIKKYVKKQTHIEQQADTMKQLEQRGTLFAAGLIVGESLMGVVLAILIVISTSTGGSDSPIAIQLNNWGHVADYLGLTFFSVAIFIFVQRCLKLK</sequence>
<comment type="subcellular location">
    <subcellularLocation>
        <location evidence="1">Membrane</location>
        <topology evidence="1">Multi-pass membrane protein</topology>
    </subcellularLocation>
</comment>
<proteinExistence type="predicted"/>
<dbReference type="STRING" id="1219383.SAMN05421733_10624"/>
<dbReference type="GO" id="GO:0035673">
    <property type="term" value="F:oligopeptide transmembrane transporter activity"/>
    <property type="evidence" value="ECO:0007669"/>
    <property type="project" value="InterPro"/>
</dbReference>
<feature type="transmembrane region" description="Helical" evidence="6">
    <location>
        <begin position="107"/>
        <end position="127"/>
    </location>
</feature>
<feature type="transmembrane region" description="Helical" evidence="6">
    <location>
        <begin position="623"/>
        <end position="646"/>
    </location>
</feature>
<evidence type="ECO:0000256" key="5">
    <source>
        <dbReference type="ARBA" id="ARBA00023136"/>
    </source>
</evidence>
<feature type="transmembrane region" description="Helical" evidence="6">
    <location>
        <begin position="666"/>
        <end position="683"/>
    </location>
</feature>
<feature type="transmembrane region" description="Helical" evidence="6">
    <location>
        <begin position="82"/>
        <end position="101"/>
    </location>
</feature>
<organism evidence="7 8">
    <name type="scientific">Acinetobacter boissieri</name>
    <dbReference type="NCBI Taxonomy" id="1219383"/>
    <lineage>
        <taxon>Bacteria</taxon>
        <taxon>Pseudomonadati</taxon>
        <taxon>Pseudomonadota</taxon>
        <taxon>Gammaproteobacteria</taxon>
        <taxon>Moraxellales</taxon>
        <taxon>Moraxellaceae</taxon>
        <taxon>Acinetobacter</taxon>
    </lineage>
</organism>
<feature type="transmembrane region" description="Helical" evidence="6">
    <location>
        <begin position="434"/>
        <end position="454"/>
    </location>
</feature>
<dbReference type="OrthoDB" id="9809340at2"/>
<dbReference type="RefSeq" id="WP_092748097.1">
    <property type="nucleotide sequence ID" value="NZ_FMYL01000006.1"/>
</dbReference>
<evidence type="ECO:0000256" key="3">
    <source>
        <dbReference type="ARBA" id="ARBA00022692"/>
    </source>
</evidence>
<dbReference type="InterPro" id="IPR004814">
    <property type="entry name" value="Oligopep_transpt"/>
</dbReference>
<feature type="transmembrane region" description="Helical" evidence="6">
    <location>
        <begin position="235"/>
        <end position="260"/>
    </location>
</feature>
<dbReference type="PANTHER" id="PTHR31645:SF0">
    <property type="entry name" value="OLIGOPEPTIDE TRANSPORTER YGL114W-RELATED"/>
    <property type="match status" value="1"/>
</dbReference>
<evidence type="ECO:0000256" key="6">
    <source>
        <dbReference type="SAM" id="Phobius"/>
    </source>
</evidence>
<feature type="transmembrane region" description="Helical" evidence="6">
    <location>
        <begin position="401"/>
        <end position="422"/>
    </location>
</feature>
<feature type="transmembrane region" description="Helical" evidence="6">
    <location>
        <begin position="207"/>
        <end position="228"/>
    </location>
</feature>
<keyword evidence="5 6" id="KW-0472">Membrane</keyword>
<dbReference type="InterPro" id="IPR045035">
    <property type="entry name" value="YSL-like"/>
</dbReference>
<dbReference type="NCBIfam" id="TIGR00728">
    <property type="entry name" value="OPT_sfam"/>
    <property type="match status" value="1"/>
</dbReference>
<feature type="transmembrane region" description="Helical" evidence="6">
    <location>
        <begin position="280"/>
        <end position="300"/>
    </location>
</feature>
<feature type="transmembrane region" description="Helical" evidence="6">
    <location>
        <begin position="335"/>
        <end position="354"/>
    </location>
</feature>
<dbReference type="NCBIfam" id="TIGR00733">
    <property type="entry name" value="OPT family oligopeptide transporter"/>
    <property type="match status" value="1"/>
</dbReference>
<dbReference type="PANTHER" id="PTHR31645">
    <property type="entry name" value="OLIGOPEPTIDE TRANSPORTER YGL114W-RELATED"/>
    <property type="match status" value="1"/>
</dbReference>
<reference evidence="8" key="1">
    <citation type="submission" date="2016-09" db="EMBL/GenBank/DDBJ databases">
        <authorList>
            <person name="Varghese N."/>
            <person name="Submissions S."/>
        </authorList>
    </citation>
    <scope>NUCLEOTIDE SEQUENCE [LARGE SCALE GENOMIC DNA]</scope>
    <source>
        <strain evidence="8">ANC 4422</strain>
    </source>
</reference>
<keyword evidence="4 6" id="KW-1133">Transmembrane helix</keyword>
<evidence type="ECO:0000256" key="4">
    <source>
        <dbReference type="ARBA" id="ARBA00022989"/>
    </source>
</evidence>
<feature type="transmembrane region" description="Helical" evidence="6">
    <location>
        <begin position="570"/>
        <end position="597"/>
    </location>
</feature>
<evidence type="ECO:0000256" key="1">
    <source>
        <dbReference type="ARBA" id="ARBA00004141"/>
    </source>
</evidence>
<dbReference type="AlphaFoldDB" id="A0A1G6HI08"/>
<keyword evidence="2" id="KW-0813">Transport</keyword>
<evidence type="ECO:0000313" key="8">
    <source>
        <dbReference type="Proteomes" id="UP000242501"/>
    </source>
</evidence>
<feature type="transmembrane region" description="Helical" evidence="6">
    <location>
        <begin position="540"/>
        <end position="558"/>
    </location>
</feature>
<keyword evidence="3 6" id="KW-0812">Transmembrane</keyword>
<feature type="transmembrane region" description="Helical" evidence="6">
    <location>
        <begin position="21"/>
        <end position="39"/>
    </location>
</feature>
<accession>A0A1G6HI08</accession>